<feature type="transmembrane region" description="Helical" evidence="9">
    <location>
        <begin position="158"/>
        <end position="176"/>
    </location>
</feature>
<feature type="transmembrane region" description="Helical" evidence="9">
    <location>
        <begin position="129"/>
        <end position="146"/>
    </location>
</feature>
<dbReference type="PANTHER" id="PTHR31086">
    <property type="entry name" value="ALUMINUM-ACTIVATED MALATE TRANSPORTER 10"/>
    <property type="match status" value="1"/>
</dbReference>
<comment type="caution">
    <text evidence="10">The sequence shown here is derived from an EMBL/GenBank/DDBJ whole genome shotgun (WGS) entry which is preliminary data.</text>
</comment>
<comment type="subcellular location">
    <subcellularLocation>
        <location evidence="1">Membrane</location>
        <topology evidence="1">Multi-pass membrane protein</topology>
    </subcellularLocation>
</comment>
<evidence type="ECO:0000256" key="8">
    <source>
        <dbReference type="ARBA" id="ARBA00023303"/>
    </source>
</evidence>
<proteinExistence type="inferred from homology"/>
<evidence type="ECO:0000256" key="3">
    <source>
        <dbReference type="ARBA" id="ARBA00022448"/>
    </source>
</evidence>
<dbReference type="GO" id="GO:0015743">
    <property type="term" value="P:malate transport"/>
    <property type="evidence" value="ECO:0007669"/>
    <property type="project" value="InterPro"/>
</dbReference>
<accession>A0AA42AYD8</accession>
<sequence length="405" mass="44811">MMMIENILRVGREDPTKLIHALKVGMALTLASMLYLVGPLYSGIGENAVWGVITVVVVFEATVGATLSKGVNRLIGTLCAGSLAFLLICVVDKSGRTSSAIFIGIVVFLTGTAATYLRFIPHIKKTYDYSFVVFLITFNLLAASSFRTNHVIEVTLERICTVAIGCGICLVMTLVFPDWSGSEFHNSTASKLDFLAESIDACVNKYFEDSENIEESSDDVDHIQRVYESILDSKATDDTLALHASWEPMHSTYRYKYPWEEYVRLGSVLRQFGFTVVALHACLQSQDQTPRAFPDSLKDSSTRFVKEISGTLKELADSIRDKRLLAPTLVSGHHGALKDLDDAVKSQPQSLKISEAFMALLVGMAAKLDKVIEQAENLGQRSRFNQYIPDTIEIIIVADDENRTE</sequence>
<evidence type="ECO:0000256" key="4">
    <source>
        <dbReference type="ARBA" id="ARBA00022692"/>
    </source>
</evidence>
<dbReference type="AlphaFoldDB" id="A0AA42AYD8"/>
<dbReference type="Proteomes" id="UP001177140">
    <property type="component" value="Unassembled WGS sequence"/>
</dbReference>
<dbReference type="GO" id="GO:0034220">
    <property type="term" value="P:monoatomic ion transmembrane transport"/>
    <property type="evidence" value="ECO:0007669"/>
    <property type="project" value="UniProtKB-KW"/>
</dbReference>
<dbReference type="InterPro" id="IPR020966">
    <property type="entry name" value="ALMT"/>
</dbReference>
<evidence type="ECO:0000256" key="5">
    <source>
        <dbReference type="ARBA" id="ARBA00022989"/>
    </source>
</evidence>
<comment type="similarity">
    <text evidence="2">Belongs to the aromatic acid exporter (TC 2.A.85) family.</text>
</comment>
<feature type="transmembrane region" description="Helical" evidence="9">
    <location>
        <begin position="97"/>
        <end position="117"/>
    </location>
</feature>
<evidence type="ECO:0008006" key="12">
    <source>
        <dbReference type="Google" id="ProtNLM"/>
    </source>
</evidence>
<evidence type="ECO:0000256" key="7">
    <source>
        <dbReference type="ARBA" id="ARBA00023136"/>
    </source>
</evidence>
<keyword evidence="8" id="KW-0407">Ion channel</keyword>
<keyword evidence="3" id="KW-0813">Transport</keyword>
<keyword evidence="7 9" id="KW-0472">Membrane</keyword>
<gene>
    <name evidence="10" type="ORF">MKW94_014348</name>
</gene>
<evidence type="ECO:0000313" key="11">
    <source>
        <dbReference type="Proteomes" id="UP001177140"/>
    </source>
</evidence>
<keyword evidence="6" id="KW-0406">Ion transport</keyword>
<evidence type="ECO:0000256" key="2">
    <source>
        <dbReference type="ARBA" id="ARBA00007079"/>
    </source>
</evidence>
<name>A0AA42AYD8_PAPNU</name>
<keyword evidence="11" id="KW-1185">Reference proteome</keyword>
<evidence type="ECO:0000256" key="1">
    <source>
        <dbReference type="ARBA" id="ARBA00004141"/>
    </source>
</evidence>
<evidence type="ECO:0000256" key="6">
    <source>
        <dbReference type="ARBA" id="ARBA00023065"/>
    </source>
</evidence>
<organism evidence="10 11">
    <name type="scientific">Papaver nudicaule</name>
    <name type="common">Iceland poppy</name>
    <dbReference type="NCBI Taxonomy" id="74823"/>
    <lineage>
        <taxon>Eukaryota</taxon>
        <taxon>Viridiplantae</taxon>
        <taxon>Streptophyta</taxon>
        <taxon>Embryophyta</taxon>
        <taxon>Tracheophyta</taxon>
        <taxon>Spermatophyta</taxon>
        <taxon>Magnoliopsida</taxon>
        <taxon>Ranunculales</taxon>
        <taxon>Papaveraceae</taxon>
        <taxon>Papaveroideae</taxon>
        <taxon>Papaver</taxon>
    </lineage>
</organism>
<feature type="transmembrane region" description="Helical" evidence="9">
    <location>
        <begin position="74"/>
        <end position="91"/>
    </location>
</feature>
<evidence type="ECO:0000313" key="10">
    <source>
        <dbReference type="EMBL" id="MCL7044355.1"/>
    </source>
</evidence>
<dbReference type="EMBL" id="JAJJMA010257315">
    <property type="protein sequence ID" value="MCL7044355.1"/>
    <property type="molecule type" value="Genomic_DNA"/>
</dbReference>
<evidence type="ECO:0000256" key="9">
    <source>
        <dbReference type="SAM" id="Phobius"/>
    </source>
</evidence>
<dbReference type="Pfam" id="PF11744">
    <property type="entry name" value="ALMT"/>
    <property type="match status" value="1"/>
</dbReference>
<reference evidence="10" key="1">
    <citation type="submission" date="2022-03" db="EMBL/GenBank/DDBJ databases">
        <title>A functionally conserved STORR gene fusion in Papaver species that diverged 16.8 million years ago.</title>
        <authorList>
            <person name="Catania T."/>
        </authorList>
    </citation>
    <scope>NUCLEOTIDE SEQUENCE</scope>
    <source>
        <strain evidence="10">S-191538</strain>
    </source>
</reference>
<feature type="transmembrane region" description="Helical" evidence="9">
    <location>
        <begin position="21"/>
        <end position="42"/>
    </location>
</feature>
<dbReference type="GO" id="GO:0016020">
    <property type="term" value="C:membrane"/>
    <property type="evidence" value="ECO:0007669"/>
    <property type="project" value="UniProtKB-SubCell"/>
</dbReference>
<protein>
    <recommendedName>
        <fullName evidence="12">Aluminum-activated malate transporter</fullName>
    </recommendedName>
</protein>
<keyword evidence="4 9" id="KW-0812">Transmembrane</keyword>
<keyword evidence="5 9" id="KW-1133">Transmembrane helix</keyword>